<dbReference type="PROSITE" id="PS50846">
    <property type="entry name" value="HMA_2"/>
    <property type="match status" value="1"/>
</dbReference>
<feature type="domain" description="HMA" evidence="2">
    <location>
        <begin position="2"/>
        <end position="66"/>
    </location>
</feature>
<keyword evidence="4" id="KW-1185">Reference proteome</keyword>
<dbReference type="EMBL" id="CP053085">
    <property type="protein sequence ID" value="QJR37319.1"/>
    <property type="molecule type" value="Genomic_DNA"/>
</dbReference>
<sequence length="69" mass="7138">MDKLTMQISGMTCGHCVAGVTRALKGVPGVTVDHVVIGTASVEYDANTTTPTDIAKAVEEEGYRVVTAA</sequence>
<dbReference type="InterPro" id="IPR036163">
    <property type="entry name" value="HMA_dom_sf"/>
</dbReference>
<reference evidence="3 4" key="1">
    <citation type="submission" date="2020-05" db="EMBL/GenBank/DDBJ databases">
        <title>Complete genome sequence of Gemmatimonas greenlandica TET16.</title>
        <authorList>
            <person name="Zeng Y."/>
        </authorList>
    </citation>
    <scope>NUCLEOTIDE SEQUENCE [LARGE SCALE GENOMIC DNA]</scope>
    <source>
        <strain evidence="3 4">TET16</strain>
    </source>
</reference>
<dbReference type="AlphaFoldDB" id="A0A6M4IU93"/>
<evidence type="ECO:0000256" key="1">
    <source>
        <dbReference type="ARBA" id="ARBA00022723"/>
    </source>
</evidence>
<dbReference type="RefSeq" id="WP_171226753.1">
    <property type="nucleotide sequence ID" value="NZ_CP053085.1"/>
</dbReference>
<evidence type="ECO:0000259" key="2">
    <source>
        <dbReference type="PROSITE" id="PS50846"/>
    </source>
</evidence>
<dbReference type="Proteomes" id="UP000500938">
    <property type="component" value="Chromosome"/>
</dbReference>
<dbReference type="InterPro" id="IPR006121">
    <property type="entry name" value="HMA_dom"/>
</dbReference>
<name>A0A6M4IU93_9BACT</name>
<accession>A0A6M4IU93</accession>
<dbReference type="Gene3D" id="3.30.70.100">
    <property type="match status" value="1"/>
</dbReference>
<evidence type="ECO:0000313" key="3">
    <source>
        <dbReference type="EMBL" id="QJR37319.1"/>
    </source>
</evidence>
<evidence type="ECO:0000313" key="4">
    <source>
        <dbReference type="Proteomes" id="UP000500938"/>
    </source>
</evidence>
<dbReference type="KEGG" id="ggr:HKW67_18295"/>
<protein>
    <submittedName>
        <fullName evidence="3">Heavy-metal-associated domain-containing protein</fullName>
    </submittedName>
</protein>
<dbReference type="CDD" id="cd00371">
    <property type="entry name" value="HMA"/>
    <property type="match status" value="1"/>
</dbReference>
<dbReference type="GO" id="GO:0046872">
    <property type="term" value="F:metal ion binding"/>
    <property type="evidence" value="ECO:0007669"/>
    <property type="project" value="UniProtKB-KW"/>
</dbReference>
<organism evidence="3 4">
    <name type="scientific">Gemmatimonas groenlandica</name>
    <dbReference type="NCBI Taxonomy" id="2732249"/>
    <lineage>
        <taxon>Bacteria</taxon>
        <taxon>Pseudomonadati</taxon>
        <taxon>Gemmatimonadota</taxon>
        <taxon>Gemmatimonadia</taxon>
        <taxon>Gemmatimonadales</taxon>
        <taxon>Gemmatimonadaceae</taxon>
        <taxon>Gemmatimonas</taxon>
    </lineage>
</organism>
<dbReference type="Pfam" id="PF00403">
    <property type="entry name" value="HMA"/>
    <property type="match status" value="1"/>
</dbReference>
<dbReference type="FunFam" id="3.30.70.100:FF:000001">
    <property type="entry name" value="ATPase copper transporting beta"/>
    <property type="match status" value="1"/>
</dbReference>
<proteinExistence type="predicted"/>
<keyword evidence="1" id="KW-0479">Metal-binding</keyword>
<dbReference type="SUPFAM" id="SSF55008">
    <property type="entry name" value="HMA, heavy metal-associated domain"/>
    <property type="match status" value="1"/>
</dbReference>
<gene>
    <name evidence="3" type="ORF">HKW67_18295</name>
</gene>